<feature type="region of interest" description="Disordered" evidence="1">
    <location>
        <begin position="72"/>
        <end position="99"/>
    </location>
</feature>
<evidence type="ECO:0000313" key="2">
    <source>
        <dbReference type="EMBL" id="MDE1656899.1"/>
    </source>
</evidence>
<accession>A0ABT5V7Y4</accession>
<keyword evidence="3" id="KW-1185">Reference proteome</keyword>
<proteinExistence type="predicted"/>
<organism evidence="2 3">
    <name type="scientific">Actinotignum sanguinis</name>
    <dbReference type="NCBI Taxonomy" id="1445614"/>
    <lineage>
        <taxon>Bacteria</taxon>
        <taxon>Bacillati</taxon>
        <taxon>Actinomycetota</taxon>
        <taxon>Actinomycetes</taxon>
        <taxon>Actinomycetales</taxon>
        <taxon>Actinomycetaceae</taxon>
        <taxon>Actinotignum</taxon>
    </lineage>
</organism>
<feature type="region of interest" description="Disordered" evidence="1">
    <location>
        <begin position="32"/>
        <end position="53"/>
    </location>
</feature>
<protein>
    <submittedName>
        <fullName evidence="2">Uncharacterized protein</fullName>
    </submittedName>
</protein>
<evidence type="ECO:0000313" key="3">
    <source>
        <dbReference type="Proteomes" id="UP001219297"/>
    </source>
</evidence>
<name>A0ABT5V7Y4_9ACTO</name>
<dbReference type="RefSeq" id="WP_274736238.1">
    <property type="nucleotide sequence ID" value="NZ_CAUPIE010000006.1"/>
</dbReference>
<comment type="caution">
    <text evidence="2">The sequence shown here is derived from an EMBL/GenBank/DDBJ whole genome shotgun (WGS) entry which is preliminary data.</text>
</comment>
<evidence type="ECO:0000256" key="1">
    <source>
        <dbReference type="SAM" id="MobiDB-lite"/>
    </source>
</evidence>
<dbReference type="Proteomes" id="UP001219297">
    <property type="component" value="Unassembled WGS sequence"/>
</dbReference>
<dbReference type="EMBL" id="JARBHI010000018">
    <property type="protein sequence ID" value="MDE1656899.1"/>
    <property type="molecule type" value="Genomic_DNA"/>
</dbReference>
<gene>
    <name evidence="2" type="ORF">PWJ81_07440</name>
</gene>
<reference evidence="2 3" key="1">
    <citation type="submission" date="2023-02" db="EMBL/GenBank/DDBJ databases">
        <title>Defining the Infant Male Urobiome and Moving Towards Mechanisms in Urobiome Research.</title>
        <authorList>
            <person name="Reasoner S."/>
            <person name="Flores V."/>
            <person name="Van Horn G."/>
            <person name="Morales G."/>
            <person name="Peard L."/>
            <person name="Abelson B."/>
            <person name="Manuel C."/>
            <person name="Lee J."/>
            <person name="Baker B."/>
            <person name="Williams T."/>
            <person name="Schmitz J."/>
            <person name="Clayton D."/>
            <person name="Hadjifrangiskou M."/>
        </authorList>
    </citation>
    <scope>NUCLEOTIDE SEQUENCE [LARGE SCALE GENOMIC DNA]</scope>
    <source>
        <strain evidence="2 3">AS1053</strain>
    </source>
</reference>
<sequence length="99" mass="10716">MEIIFLFVSAVSNAMSAWSNTLTLWGYGPKPATAGAPETRHMPDKSSTPGVSRPGVVINAEHIIINGSVIFTDNPNADETQPIRDAKPDDEDTTRFSSR</sequence>